<keyword evidence="3" id="KW-1185">Reference proteome</keyword>
<organism evidence="2 3">
    <name type="scientific">Actinomadura rubrisoli</name>
    <dbReference type="NCBI Taxonomy" id="2530368"/>
    <lineage>
        <taxon>Bacteria</taxon>
        <taxon>Bacillati</taxon>
        <taxon>Actinomycetota</taxon>
        <taxon>Actinomycetes</taxon>
        <taxon>Streptosporangiales</taxon>
        <taxon>Thermomonosporaceae</taxon>
        <taxon>Actinomadura</taxon>
    </lineage>
</organism>
<name>A0A4V2YQU7_9ACTN</name>
<evidence type="ECO:0000313" key="3">
    <source>
        <dbReference type="Proteomes" id="UP000294513"/>
    </source>
</evidence>
<evidence type="ECO:0000259" key="1">
    <source>
        <dbReference type="Pfam" id="PF19054"/>
    </source>
</evidence>
<proteinExistence type="predicted"/>
<dbReference type="InterPro" id="IPR001387">
    <property type="entry name" value="Cro/C1-type_HTH"/>
</dbReference>
<dbReference type="SUPFAM" id="SSF47413">
    <property type="entry name" value="lambda repressor-like DNA-binding domains"/>
    <property type="match status" value="1"/>
</dbReference>
<dbReference type="InterPro" id="IPR010982">
    <property type="entry name" value="Lambda_DNA-bd_dom_sf"/>
</dbReference>
<dbReference type="Gene3D" id="1.10.260.40">
    <property type="entry name" value="lambda repressor-like DNA-binding domains"/>
    <property type="match status" value="1"/>
</dbReference>
<dbReference type="EMBL" id="SMKU01000488">
    <property type="protein sequence ID" value="TDD63567.1"/>
    <property type="molecule type" value="Genomic_DNA"/>
</dbReference>
<protein>
    <submittedName>
        <fullName evidence="2">XRE family transcriptional regulator</fullName>
    </submittedName>
</protein>
<comment type="caution">
    <text evidence="2">The sequence shown here is derived from an EMBL/GenBank/DDBJ whole genome shotgun (WGS) entry which is preliminary data.</text>
</comment>
<dbReference type="RefSeq" id="WP_131903261.1">
    <property type="nucleotide sequence ID" value="NZ_SMKU01000488.1"/>
</dbReference>
<sequence>MATKRSPDELPQPKNNLWDFIAYYLRFQRNQRGLSGEALGRIIQAGKSQVSRIETGEERLDGTQAALLDKAWNTGGLFSILVWYASIGHDPQWFAQYLKLEERASMIRLYASQLIHGLLQTEDYAGALIAGGHSPTPDEDLHERLARQAVFSRPKPPYVAALLSQASLEWPVGTPEIMRGQLQHLVDLSEQPDVTIRLVPRTWNVGAHVGLQGSFQLMSGTDFGEVAFSESPGGGRLVSCPPDVVNYAVWYDRISAKALPEEPSRDLVRSLMEELR</sequence>
<feature type="domain" description="DUF5753" evidence="1">
    <location>
        <begin position="94"/>
        <end position="269"/>
    </location>
</feature>
<dbReference type="InterPro" id="IPR043917">
    <property type="entry name" value="DUF5753"/>
</dbReference>
<gene>
    <name evidence="2" type="ORF">E1298_43645</name>
</gene>
<evidence type="ECO:0000313" key="2">
    <source>
        <dbReference type="EMBL" id="TDD63567.1"/>
    </source>
</evidence>
<dbReference type="Pfam" id="PF19054">
    <property type="entry name" value="DUF5753"/>
    <property type="match status" value="1"/>
</dbReference>
<reference evidence="2 3" key="1">
    <citation type="submission" date="2019-03" db="EMBL/GenBank/DDBJ databases">
        <title>Draft genome sequences of novel Actinobacteria.</title>
        <authorList>
            <person name="Sahin N."/>
            <person name="Ay H."/>
            <person name="Saygin H."/>
        </authorList>
    </citation>
    <scope>NUCLEOTIDE SEQUENCE [LARGE SCALE GENOMIC DNA]</scope>
    <source>
        <strain evidence="2 3">H3C3</strain>
    </source>
</reference>
<dbReference type="OrthoDB" id="3355929at2"/>
<dbReference type="CDD" id="cd00093">
    <property type="entry name" value="HTH_XRE"/>
    <property type="match status" value="1"/>
</dbReference>
<dbReference type="GO" id="GO:0003677">
    <property type="term" value="F:DNA binding"/>
    <property type="evidence" value="ECO:0007669"/>
    <property type="project" value="InterPro"/>
</dbReference>
<dbReference type="Proteomes" id="UP000294513">
    <property type="component" value="Unassembled WGS sequence"/>
</dbReference>
<dbReference type="AlphaFoldDB" id="A0A4V2YQU7"/>
<accession>A0A4V2YQU7</accession>